<dbReference type="GeneID" id="24269795"/>
<dbReference type="InterPro" id="IPR039750">
    <property type="entry name" value="DRC1/DRC2"/>
</dbReference>
<dbReference type="PANTHER" id="PTHR21625">
    <property type="entry name" value="NYD-SP28 PROTEIN"/>
    <property type="match status" value="1"/>
</dbReference>
<dbReference type="VEuPathDB" id="PlasmoDB:AK88_04481"/>
<dbReference type="GO" id="GO:0005858">
    <property type="term" value="C:axonemal dynein complex"/>
    <property type="evidence" value="ECO:0007669"/>
    <property type="project" value="InterPro"/>
</dbReference>
<dbReference type="OrthoDB" id="7760980at2759"/>
<dbReference type="PANTHER" id="PTHR21625:SF0">
    <property type="entry name" value="DYNEIN REGULATORY COMPLEX SUBUNIT 2"/>
    <property type="match status" value="1"/>
</dbReference>
<dbReference type="OMA" id="WEYLDLF"/>
<evidence type="ECO:0000313" key="8">
    <source>
        <dbReference type="Proteomes" id="UP000054561"/>
    </source>
</evidence>
<comment type="subcellular location">
    <subcellularLocation>
        <location evidence="1">Cytoplasm</location>
        <location evidence="1">Cytoskeleton</location>
        <location evidence="1">Flagellum axoneme</location>
    </subcellularLocation>
</comment>
<evidence type="ECO:0000256" key="5">
    <source>
        <dbReference type="SAM" id="Coils"/>
    </source>
</evidence>
<organism evidence="7 8">
    <name type="scientific">Plasmodium fragile</name>
    <dbReference type="NCBI Taxonomy" id="5857"/>
    <lineage>
        <taxon>Eukaryota</taxon>
        <taxon>Sar</taxon>
        <taxon>Alveolata</taxon>
        <taxon>Apicomplexa</taxon>
        <taxon>Aconoidasida</taxon>
        <taxon>Haemosporida</taxon>
        <taxon>Plasmodiidae</taxon>
        <taxon>Plasmodium</taxon>
        <taxon>Plasmodium (Plasmodium)</taxon>
    </lineage>
</organism>
<accession>A0A0D9QFV5</accession>
<keyword evidence="2" id="KW-0282">Flagellum</keyword>
<feature type="coiled-coil region" evidence="5">
    <location>
        <begin position="218"/>
        <end position="284"/>
    </location>
</feature>
<dbReference type="AlphaFoldDB" id="A0A0D9QFV5"/>
<keyword evidence="4" id="KW-0966">Cell projection</keyword>
<evidence type="ECO:0000256" key="2">
    <source>
        <dbReference type="ARBA" id="ARBA00022846"/>
    </source>
</evidence>
<evidence type="ECO:0000256" key="1">
    <source>
        <dbReference type="ARBA" id="ARBA00004611"/>
    </source>
</evidence>
<dbReference type="Proteomes" id="UP000054561">
    <property type="component" value="Unassembled WGS sequence"/>
</dbReference>
<feature type="region of interest" description="Disordered" evidence="6">
    <location>
        <begin position="1"/>
        <end position="38"/>
    </location>
</feature>
<keyword evidence="3" id="KW-0969">Cilium</keyword>
<feature type="compositionally biased region" description="Basic residues" evidence="6">
    <location>
        <begin position="1"/>
        <end position="17"/>
    </location>
</feature>
<dbReference type="GO" id="GO:0060285">
    <property type="term" value="P:cilium-dependent cell motility"/>
    <property type="evidence" value="ECO:0007669"/>
    <property type="project" value="TreeGrafter"/>
</dbReference>
<dbReference type="RefSeq" id="XP_012337514.1">
    <property type="nucleotide sequence ID" value="XM_012482091.1"/>
</dbReference>
<sequence length="445" mass="52935">MIKNKGKKKKDMNKSKKPPGTLNKKTAPSKNAPIEKKNDKSPTILRWIDLLRNLKLKQLKKNIDHEICNHEINKNINDKLLLFLNDELDEETIFEQIEELKNGKLSMLVDMHKENMTNLQRQFEQDINKLFVHFEEDRDILIGNRNSIIHNINLFYSQIEQSQKARKTDLQKEEFELMDEIYKSYIAEKYISNYKFENFKEKNETRFSSLISENKKALDEANSSYNSIKEKYERSKSNLSTKEREVHDLEIKIDSWKLKLENDIKIYEMQIERLRNEKTQLLNHIRAIKMILQKLKHNDKQRLIDITVSSSKCINVLEENICLANKLINTNNLCRRYETEREKIASSLDVTSRDGEAWPVDLEREELTGQDDMKQKNEDQAKLLQNFFKRKNKTILDIILLKKELHSLRKKNKEYAKVVDEMENKLNLNKKVKFKESDFLIRSAL</sequence>
<dbReference type="GO" id="GO:0003352">
    <property type="term" value="P:regulation of cilium movement"/>
    <property type="evidence" value="ECO:0007669"/>
    <property type="project" value="TreeGrafter"/>
</dbReference>
<keyword evidence="8" id="KW-1185">Reference proteome</keyword>
<reference evidence="7 8" key="1">
    <citation type="submission" date="2014-03" db="EMBL/GenBank/DDBJ databases">
        <title>The Genome Sequence of Plasmodium fragile nilgiri.</title>
        <authorList>
            <consortium name="The Broad Institute Genomics Platform"/>
            <consortium name="The Broad Institute Genome Sequencing Center for Infectious Disease"/>
            <person name="Neafsey D."/>
            <person name="Duraisingh M."/>
            <person name="Young S.K."/>
            <person name="Zeng Q."/>
            <person name="Gargeya S."/>
            <person name="Abouelleil A."/>
            <person name="Alvarado L."/>
            <person name="Chapman S.B."/>
            <person name="Gainer-Dewar J."/>
            <person name="Goldberg J."/>
            <person name="Griggs A."/>
            <person name="Gujja S."/>
            <person name="Hansen M."/>
            <person name="Howarth C."/>
            <person name="Imamovic A."/>
            <person name="Larimer J."/>
            <person name="Pearson M."/>
            <person name="Poon T.W."/>
            <person name="Priest M."/>
            <person name="Roberts A."/>
            <person name="Saif S."/>
            <person name="Shea T."/>
            <person name="Sykes S."/>
            <person name="Wortman J."/>
            <person name="Nusbaum C."/>
            <person name="Birren B."/>
        </authorList>
    </citation>
    <scope>NUCLEOTIDE SEQUENCE [LARGE SCALE GENOMIC DNA]</scope>
    <source>
        <strain evidence="8">nilgiri</strain>
    </source>
</reference>
<evidence type="ECO:0000256" key="3">
    <source>
        <dbReference type="ARBA" id="ARBA00023069"/>
    </source>
</evidence>
<evidence type="ECO:0000313" key="7">
    <source>
        <dbReference type="EMBL" id="KJP85894.1"/>
    </source>
</evidence>
<keyword evidence="5" id="KW-0175">Coiled coil</keyword>
<name>A0A0D9QFV5_PLAFR</name>
<protein>
    <submittedName>
        <fullName evidence="7">Uncharacterized protein</fullName>
    </submittedName>
</protein>
<evidence type="ECO:0000256" key="4">
    <source>
        <dbReference type="ARBA" id="ARBA00023273"/>
    </source>
</evidence>
<gene>
    <name evidence="7" type="ORF">AK88_04481</name>
</gene>
<evidence type="ECO:0000256" key="6">
    <source>
        <dbReference type="SAM" id="MobiDB-lite"/>
    </source>
</evidence>
<proteinExistence type="predicted"/>
<dbReference type="EMBL" id="KQ001708">
    <property type="protein sequence ID" value="KJP85894.1"/>
    <property type="molecule type" value="Genomic_DNA"/>
</dbReference>
<dbReference type="GO" id="GO:0070286">
    <property type="term" value="P:axonemal dynein complex assembly"/>
    <property type="evidence" value="ECO:0007669"/>
    <property type="project" value="InterPro"/>
</dbReference>